<feature type="region of interest" description="Disordered" evidence="1">
    <location>
        <begin position="265"/>
        <end position="299"/>
    </location>
</feature>
<dbReference type="STRING" id="283909.R7V122"/>
<gene>
    <name evidence="3" type="ORF">CAPTEDRAFT_213751</name>
</gene>
<dbReference type="EMBL" id="AMQN01019716">
    <property type="status" value="NOT_ANNOTATED_CDS"/>
    <property type="molecule type" value="Genomic_DNA"/>
</dbReference>
<evidence type="ECO:0000259" key="2">
    <source>
        <dbReference type="Pfam" id="PF03184"/>
    </source>
</evidence>
<proteinExistence type="predicted"/>
<dbReference type="AlphaFoldDB" id="R7V122"/>
<feature type="compositionally biased region" description="Basic residues" evidence="1">
    <location>
        <begin position="279"/>
        <end position="293"/>
    </location>
</feature>
<dbReference type="EMBL" id="KB296150">
    <property type="protein sequence ID" value="ELU12214.1"/>
    <property type="molecule type" value="Genomic_DNA"/>
</dbReference>
<dbReference type="Proteomes" id="UP000014760">
    <property type="component" value="Unassembled WGS sequence"/>
</dbReference>
<evidence type="ECO:0000256" key="1">
    <source>
        <dbReference type="SAM" id="MobiDB-lite"/>
    </source>
</evidence>
<reference evidence="4" key="3">
    <citation type="submission" date="2015-06" db="UniProtKB">
        <authorList>
            <consortium name="EnsemblMetazoa"/>
        </authorList>
    </citation>
    <scope>IDENTIFICATION</scope>
</reference>
<dbReference type="EMBL" id="AMQN01019717">
    <property type="status" value="NOT_ANNOTATED_CDS"/>
    <property type="molecule type" value="Genomic_DNA"/>
</dbReference>
<name>R7V122_CAPTE</name>
<evidence type="ECO:0000313" key="3">
    <source>
        <dbReference type="EMBL" id="ELU12214.1"/>
    </source>
</evidence>
<dbReference type="Pfam" id="PF03184">
    <property type="entry name" value="DDE_1"/>
    <property type="match status" value="1"/>
</dbReference>
<reference evidence="3 5" key="2">
    <citation type="journal article" date="2013" name="Nature">
        <title>Insights into bilaterian evolution from three spiralian genomes.</title>
        <authorList>
            <person name="Simakov O."/>
            <person name="Marletaz F."/>
            <person name="Cho S.J."/>
            <person name="Edsinger-Gonzales E."/>
            <person name="Havlak P."/>
            <person name="Hellsten U."/>
            <person name="Kuo D.H."/>
            <person name="Larsson T."/>
            <person name="Lv J."/>
            <person name="Arendt D."/>
            <person name="Savage R."/>
            <person name="Osoegawa K."/>
            <person name="de Jong P."/>
            <person name="Grimwood J."/>
            <person name="Chapman J.A."/>
            <person name="Shapiro H."/>
            <person name="Aerts A."/>
            <person name="Otillar R.P."/>
            <person name="Terry A.Y."/>
            <person name="Boore J.L."/>
            <person name="Grigoriev I.V."/>
            <person name="Lindberg D.R."/>
            <person name="Seaver E.C."/>
            <person name="Weisblat D.A."/>
            <person name="Putnam N.H."/>
            <person name="Rokhsar D.S."/>
        </authorList>
    </citation>
    <scope>NUCLEOTIDE SEQUENCE</scope>
    <source>
        <strain evidence="3 5">I ESC-2004</strain>
    </source>
</reference>
<sequence>MSKLFVSYCSSFYGSQLWKLGSASAKSVCVQWNKGAIMVRNKKRKTDNHGQTEATTMKTAVEKVFQGRACTRYVQKAKQSNSTDIRMAPNYDNKFMFTAQEEHDDLREESKASKWGSMRIKQAKITQRKWLEHWQPCGLAEAGRDLAKLDPMGVAGPFYNVSVLTFPPHCSHKLQPLDLSVYGPLKKYNSAACGSWMMNHPGTPMTIYDIAGNLGVAYPKAFTPSNITKGFEASGIYPFKRNIFDEHEFLSSFVTDRECAIVEADQGNHENTQPYPKAAPRKTKPHHKKRRGSSRVLTDTPVKESIEAEILAKKTKCPRGKKRLVQEATEAECADDPVPFDDLRTRTMRLEKMKRDKSFVGVLVHGITDEGTIQVKFMKQVPRKDSMQQLAFVFPEVVDNNEVDLGDVVSILPTPVPSCGTSRAAHRFLFQGFDFKPYF</sequence>
<keyword evidence="5" id="KW-1185">Reference proteome</keyword>
<evidence type="ECO:0000313" key="4">
    <source>
        <dbReference type="EnsemblMetazoa" id="CapteP213751"/>
    </source>
</evidence>
<evidence type="ECO:0000313" key="5">
    <source>
        <dbReference type="Proteomes" id="UP000014760"/>
    </source>
</evidence>
<dbReference type="InterPro" id="IPR004875">
    <property type="entry name" value="DDE_SF_endonuclease_dom"/>
</dbReference>
<reference evidence="5" key="1">
    <citation type="submission" date="2012-12" db="EMBL/GenBank/DDBJ databases">
        <authorList>
            <person name="Hellsten U."/>
            <person name="Grimwood J."/>
            <person name="Chapman J.A."/>
            <person name="Shapiro H."/>
            <person name="Aerts A."/>
            <person name="Otillar R.P."/>
            <person name="Terry A.Y."/>
            <person name="Boore J.L."/>
            <person name="Simakov O."/>
            <person name="Marletaz F."/>
            <person name="Cho S.-J."/>
            <person name="Edsinger-Gonzales E."/>
            <person name="Havlak P."/>
            <person name="Kuo D.-H."/>
            <person name="Larsson T."/>
            <person name="Lv J."/>
            <person name="Arendt D."/>
            <person name="Savage R."/>
            <person name="Osoegawa K."/>
            <person name="de Jong P."/>
            <person name="Lindberg D.R."/>
            <person name="Seaver E.C."/>
            <person name="Weisblat D.A."/>
            <person name="Putnam N.H."/>
            <person name="Grigoriev I.V."/>
            <person name="Rokhsar D.S."/>
        </authorList>
    </citation>
    <scope>NUCLEOTIDE SEQUENCE</scope>
    <source>
        <strain evidence="5">I ESC-2004</strain>
    </source>
</reference>
<protein>
    <recommendedName>
        <fullName evidence="2">DDE-1 domain-containing protein</fullName>
    </recommendedName>
</protein>
<dbReference type="OrthoDB" id="6723181at2759"/>
<organism evidence="3">
    <name type="scientific">Capitella teleta</name>
    <name type="common">Polychaete worm</name>
    <dbReference type="NCBI Taxonomy" id="283909"/>
    <lineage>
        <taxon>Eukaryota</taxon>
        <taxon>Metazoa</taxon>
        <taxon>Spiralia</taxon>
        <taxon>Lophotrochozoa</taxon>
        <taxon>Annelida</taxon>
        <taxon>Polychaeta</taxon>
        <taxon>Sedentaria</taxon>
        <taxon>Scolecida</taxon>
        <taxon>Capitellidae</taxon>
        <taxon>Capitella</taxon>
    </lineage>
</organism>
<dbReference type="EnsemblMetazoa" id="CapteT213751">
    <property type="protein sequence ID" value="CapteP213751"/>
    <property type="gene ID" value="CapteG213751"/>
</dbReference>
<dbReference type="HOGENOM" id="CLU_624448_0_0_1"/>
<accession>R7V122</accession>
<dbReference type="GO" id="GO:0003676">
    <property type="term" value="F:nucleic acid binding"/>
    <property type="evidence" value="ECO:0007669"/>
    <property type="project" value="InterPro"/>
</dbReference>
<feature type="domain" description="DDE-1" evidence="2">
    <location>
        <begin position="159"/>
        <end position="231"/>
    </location>
</feature>